<feature type="compositionally biased region" description="Gly residues" evidence="1">
    <location>
        <begin position="715"/>
        <end position="731"/>
    </location>
</feature>
<dbReference type="Pfam" id="PF13779">
    <property type="entry name" value="DUF4175"/>
    <property type="match status" value="1"/>
</dbReference>
<feature type="compositionally biased region" description="Acidic residues" evidence="1">
    <location>
        <begin position="845"/>
        <end position="856"/>
    </location>
</feature>
<evidence type="ECO:0000313" key="3">
    <source>
        <dbReference type="EMBL" id="GAK44448.1"/>
    </source>
</evidence>
<dbReference type="AlphaFoldDB" id="A0A081B8T0"/>
<comment type="caution">
    <text evidence="3">The sequence shown here is derived from an EMBL/GenBank/DDBJ whole genome shotgun (WGS) entry which is preliminary data.</text>
</comment>
<keyword evidence="2" id="KW-0812">Transmembrane</keyword>
<dbReference type="STRING" id="1333998.M2A_0947"/>
<feature type="compositionally biased region" description="Low complexity" evidence="1">
    <location>
        <begin position="686"/>
        <end position="699"/>
    </location>
</feature>
<name>A0A081B8T0_9HYPH</name>
<gene>
    <name evidence="3" type="ORF">M2A_0947</name>
</gene>
<dbReference type="NCBIfam" id="TIGR02302">
    <property type="entry name" value="aProt_lowcomp"/>
    <property type="match status" value="1"/>
</dbReference>
<sequence>MAEQDASQKPGLQKPGLPAPIERRVGASRLALFWERLWPALWPSLAVLGLFTLAGLSGFLSSLPLAAHWLLWCASFAAAGFLLWQRRTALYPPSREEALRRMEHISGLSHRPLSAFNDEAAEGTGEAALWAAHRAWIAEKVVKARVGLPRASLAAADPYALRAALVTALLVFTVILGPETGERLARTYWPGLGMPDTATSVDAWVNPPAYTGRPPLFLAGAKGAPKGKTEFEIPEGSVLTLRVHGPGPRPAYELAGASETAFKTLGENAYEAQVTLSEDTSLTLSRASNDLYSWDFKIIPDDAPEIAFDGPLEDTLRKALRLGYEASDDYGLKSVQARMALGPSVVLQERTLFQTAGSDPLFERAENAAEKEDASAQNNVLMPPPLVELPLPGLRPKKVSQEVFRDLTAHPWAGLPVELWLIAQDDAGQTGKSETRSLVLPARQFNEPLAAAIAEQRRRLALYPDSRMNIAGFLSAFSQDLERHGGDMTVFLGLRAAYWRLTKARHLADLDGVLDLLWDLALHIEDGDLSLAERDLRDAREKLAEALAEGASDEEIEAAMEALKSALARYLDALSEKMGNMAEQLPAMPQNPETQALERSDLEKMLEAIGDLARTGAREQAQDMLSQLGNILENLQTGDGQNQNAEAPSALSEALNEMGEMIGEQRELMDDTFGEAKKEEARPLDQQGRQGLSSNQQGSGQSGGSQSGSQQNGTQQGGARQGAQQGSGTGGYPDLRGRQQALRDKLRALMEELHNSGEEVPSALEHAERAMDQADDRLKQGRAERATGAQGQAIDQLRAGAQSMANQMLERMAGGMARSGNSGQGSGNANTDPLGRPTRSAGPDFGDDVQVPDEIDAERAREILNELRRRAAEMGRPQIELDYLERLLRRF</sequence>
<feature type="transmembrane region" description="Helical" evidence="2">
    <location>
        <begin position="66"/>
        <end position="84"/>
    </location>
</feature>
<feature type="transmembrane region" description="Helical" evidence="2">
    <location>
        <begin position="159"/>
        <end position="177"/>
    </location>
</feature>
<evidence type="ECO:0000256" key="2">
    <source>
        <dbReference type="SAM" id="Phobius"/>
    </source>
</evidence>
<protein>
    <submittedName>
        <fullName evidence="3">Conserved protein</fullName>
    </submittedName>
</protein>
<proteinExistence type="predicted"/>
<organism evidence="3 4">
    <name type="scientific">Tepidicaulis marinus</name>
    <dbReference type="NCBI Taxonomy" id="1333998"/>
    <lineage>
        <taxon>Bacteria</taxon>
        <taxon>Pseudomonadati</taxon>
        <taxon>Pseudomonadota</taxon>
        <taxon>Alphaproteobacteria</taxon>
        <taxon>Hyphomicrobiales</taxon>
        <taxon>Parvibaculaceae</taxon>
        <taxon>Tepidicaulis</taxon>
    </lineage>
</organism>
<accession>A0A081B8T0</accession>
<keyword evidence="4" id="KW-1185">Reference proteome</keyword>
<keyword evidence="2" id="KW-0472">Membrane</keyword>
<evidence type="ECO:0000313" key="4">
    <source>
        <dbReference type="Proteomes" id="UP000028702"/>
    </source>
</evidence>
<dbReference type="InterPro" id="IPR012683">
    <property type="entry name" value="CHP02302_TM"/>
</dbReference>
<feature type="transmembrane region" description="Helical" evidence="2">
    <location>
        <begin position="37"/>
        <end position="60"/>
    </location>
</feature>
<reference evidence="3 4" key="1">
    <citation type="submission" date="2014-07" db="EMBL/GenBank/DDBJ databases">
        <title>Tepidicaulis marinum gen. nov., sp. nov., a novel marine bacterium denitrifying nitrate to nitrous oxide strictly under microaerobic conditions.</title>
        <authorList>
            <person name="Takeuchi M."/>
            <person name="Yamagishi T."/>
            <person name="Kamagata Y."/>
            <person name="Oshima K."/>
            <person name="Hattori M."/>
            <person name="Katayama T."/>
            <person name="Hanada S."/>
            <person name="Tamaki H."/>
            <person name="Marumo K."/>
            <person name="Maeda H."/>
            <person name="Nedachi M."/>
            <person name="Iwasaki W."/>
            <person name="Suwa Y."/>
            <person name="Sakata S."/>
        </authorList>
    </citation>
    <scope>NUCLEOTIDE SEQUENCE [LARGE SCALE GENOMIC DNA]</scope>
    <source>
        <strain evidence="3 4">MA2</strain>
    </source>
</reference>
<feature type="region of interest" description="Disordered" evidence="1">
    <location>
        <begin position="678"/>
        <end position="769"/>
    </location>
</feature>
<dbReference type="RefSeq" id="WP_045443591.1">
    <property type="nucleotide sequence ID" value="NZ_BBIO01000003.1"/>
</dbReference>
<evidence type="ECO:0000256" key="1">
    <source>
        <dbReference type="SAM" id="MobiDB-lite"/>
    </source>
</evidence>
<dbReference type="Proteomes" id="UP000028702">
    <property type="component" value="Unassembled WGS sequence"/>
</dbReference>
<feature type="compositionally biased region" description="Basic and acidic residues" evidence="1">
    <location>
        <begin position="735"/>
        <end position="757"/>
    </location>
</feature>
<feature type="region of interest" description="Disordered" evidence="1">
    <location>
        <begin position="812"/>
        <end position="856"/>
    </location>
</feature>
<keyword evidence="2" id="KW-1133">Transmembrane helix</keyword>
<dbReference type="EMBL" id="BBIO01000003">
    <property type="protein sequence ID" value="GAK44448.1"/>
    <property type="molecule type" value="Genomic_DNA"/>
</dbReference>
<dbReference type="eggNOG" id="COG1511">
    <property type="taxonomic scope" value="Bacteria"/>
</dbReference>